<dbReference type="AlphaFoldDB" id="B8HZC0"/>
<name>B8HZC0_CYAP4</name>
<proteinExistence type="predicted"/>
<sequence length="427" mass="46598">MRITILTTGSRGDVQPLIALGQGLKQAGYRVKIATHDTFQVMVQHHGLEFAAIAGDVQALMASEAGQQMLKSKNPIYLIQQYARMVKPLVIQAMMDSWAACQDSDAIIFTATAVWGYDIAEAFGIPCFFASLMPQTANPDFPYPSVSPDLQLGRVLNQWSYPLLMEAFGTVFRQPLNQFRRSQLQLPPIAFGTIYRRIERTSTPVLYGYSPIVVPKPQNWSDHHHVTGYWFLESTTDWQASQALLDFLTAGSPPVYIGFGSMGGGDATQTQMILDALKQTGQRGILLTGWGGIAQTNLPDDVLLLNSVPHSWLFPKMAAIVHHGGAGTTAAALRAGVPSVVVPFFGDQPFWGDRVMKLGTSPSPIPKAQLTTERLAAAMTTMVTNPVMQQQAKAVGATIRAENGVQQAISVIERDLATSKYRFAQCV</sequence>
<evidence type="ECO:0000313" key="3">
    <source>
        <dbReference type="EMBL" id="ACL47768.1"/>
    </source>
</evidence>
<dbReference type="SUPFAM" id="SSF53756">
    <property type="entry name" value="UDP-Glycosyltransferase/glycogen phosphorylase"/>
    <property type="match status" value="1"/>
</dbReference>
<dbReference type="InterPro" id="IPR010610">
    <property type="entry name" value="EryCIII-like_C"/>
</dbReference>
<dbReference type="Pfam" id="PF03033">
    <property type="entry name" value="Glyco_transf_28"/>
    <property type="match status" value="1"/>
</dbReference>
<geneLocation type="plasmid" evidence="3">
    <name>pP742502</name>
</geneLocation>
<dbReference type="HOGENOM" id="CLU_000537_8_0_3"/>
<dbReference type="InterPro" id="IPR002213">
    <property type="entry name" value="UDP_glucos_trans"/>
</dbReference>
<reference evidence="3" key="1">
    <citation type="submission" date="2009-01" db="EMBL/GenBank/DDBJ databases">
        <title>Complete sequence of plasmid2 Cyanothece sp. PCC 7425.</title>
        <authorList>
            <consortium name="US DOE Joint Genome Institute"/>
            <person name="Lucas S."/>
            <person name="Copeland A."/>
            <person name="Lapidus A."/>
            <person name="Glavina del Rio T."/>
            <person name="Dalin E."/>
            <person name="Tice H."/>
            <person name="Bruce D."/>
            <person name="Goodwin L."/>
            <person name="Pitluck S."/>
            <person name="Sims D."/>
            <person name="Meineke L."/>
            <person name="Brettin T."/>
            <person name="Detter J.C."/>
            <person name="Han C."/>
            <person name="Larimer F."/>
            <person name="Land M."/>
            <person name="Hauser L."/>
            <person name="Kyrpides N."/>
            <person name="Ovchinnikova G."/>
            <person name="Liberton M."/>
            <person name="Stoeckel J."/>
            <person name="Banerjee A."/>
            <person name="Singh A."/>
            <person name="Page L."/>
            <person name="Sato H."/>
            <person name="Zhao L."/>
            <person name="Sherman L."/>
            <person name="Pakrasi H."/>
            <person name="Richardson P."/>
        </authorList>
    </citation>
    <scope>NUCLEOTIDE SEQUENCE</scope>
    <source>
        <strain evidence="3">PCC 7425</strain>
        <plasmid evidence="3">pP742502</plasmid>
    </source>
</reference>
<dbReference type="FunFam" id="3.40.50.2000:FF:000009">
    <property type="entry name" value="Sterol 3-beta-glucosyltransferase UGT80A2"/>
    <property type="match status" value="1"/>
</dbReference>
<dbReference type="GO" id="GO:0016758">
    <property type="term" value="F:hexosyltransferase activity"/>
    <property type="evidence" value="ECO:0007669"/>
    <property type="project" value="InterPro"/>
</dbReference>
<dbReference type="OrthoDB" id="9805366at2"/>
<organism evidence="3">
    <name type="scientific">Cyanothece sp. (strain PCC 7425 / ATCC 29141)</name>
    <dbReference type="NCBI Taxonomy" id="395961"/>
    <lineage>
        <taxon>Bacteria</taxon>
        <taxon>Bacillati</taxon>
        <taxon>Cyanobacteriota</taxon>
        <taxon>Cyanophyceae</taxon>
        <taxon>Gomontiellales</taxon>
        <taxon>Cyanothecaceae</taxon>
        <taxon>Cyanothece</taxon>
    </lineage>
</organism>
<accession>B8HZC0</accession>
<keyword evidence="3" id="KW-0808">Transferase</keyword>
<dbReference type="InterPro" id="IPR050426">
    <property type="entry name" value="Glycosyltransferase_28"/>
</dbReference>
<keyword evidence="3" id="KW-0614">Plasmid</keyword>
<dbReference type="PANTHER" id="PTHR48050:SF13">
    <property type="entry name" value="STEROL 3-BETA-GLUCOSYLTRANSFERASE UGT80A2"/>
    <property type="match status" value="1"/>
</dbReference>
<evidence type="ECO:0000259" key="1">
    <source>
        <dbReference type="Pfam" id="PF03033"/>
    </source>
</evidence>
<dbReference type="Pfam" id="PF06722">
    <property type="entry name" value="EryCIII-like_C"/>
    <property type="match status" value="1"/>
</dbReference>
<dbReference type="Gene3D" id="3.40.50.2000">
    <property type="entry name" value="Glycogen Phosphorylase B"/>
    <property type="match status" value="2"/>
</dbReference>
<feature type="domain" description="Glycosyltransferase family 28 N-terminal" evidence="1">
    <location>
        <begin position="3"/>
        <end position="138"/>
    </location>
</feature>
<dbReference type="EMBL" id="CP001346">
    <property type="protein sequence ID" value="ACL47768.1"/>
    <property type="molecule type" value="Genomic_DNA"/>
</dbReference>
<dbReference type="KEGG" id="cyn:Cyan7425_0057"/>
<dbReference type="eggNOG" id="COG1819">
    <property type="taxonomic scope" value="Bacteria"/>
</dbReference>
<dbReference type="GO" id="GO:0005975">
    <property type="term" value="P:carbohydrate metabolic process"/>
    <property type="evidence" value="ECO:0007669"/>
    <property type="project" value="InterPro"/>
</dbReference>
<dbReference type="GO" id="GO:0033072">
    <property type="term" value="P:vancomycin biosynthetic process"/>
    <property type="evidence" value="ECO:0007669"/>
    <property type="project" value="UniProtKB-ARBA"/>
</dbReference>
<gene>
    <name evidence="3" type="ordered locus">Cyan7425_0057</name>
</gene>
<dbReference type="CDD" id="cd03784">
    <property type="entry name" value="GT1_Gtf-like"/>
    <property type="match status" value="1"/>
</dbReference>
<feature type="domain" description="Erythromycin biosynthesis protein CIII-like C-terminal" evidence="2">
    <location>
        <begin position="296"/>
        <end position="399"/>
    </location>
</feature>
<dbReference type="InterPro" id="IPR004276">
    <property type="entry name" value="GlycoTrans_28_N"/>
</dbReference>
<dbReference type="CAZy" id="GT1">
    <property type="family name" value="Glycosyltransferase Family 1"/>
</dbReference>
<protein>
    <submittedName>
        <fullName evidence="3">Glycosyl transferase family 28</fullName>
    </submittedName>
</protein>
<evidence type="ECO:0000259" key="2">
    <source>
        <dbReference type="Pfam" id="PF06722"/>
    </source>
</evidence>
<dbReference type="PANTHER" id="PTHR48050">
    <property type="entry name" value="STEROL 3-BETA-GLUCOSYLTRANSFERASE"/>
    <property type="match status" value="1"/>
</dbReference>
<dbReference type="GO" id="GO:0008194">
    <property type="term" value="F:UDP-glycosyltransferase activity"/>
    <property type="evidence" value="ECO:0007669"/>
    <property type="project" value="InterPro"/>
</dbReference>